<sequence length="247" mass="28407">MANKNRDIQIECGVLGDRAYDNSHFFWPVYQTEFLETDWCPFQSAPYSVIFTSKNAVLAFQSQIIPKYTQANNWLNLDSICAVGKSTAHFIKKTLPDAFFQQNKEIFTPDGQNGLLPLIKQEKIFTNSSLVYIFTSQIGKSFQIVDDMKDKCHFQCVVVPLYTLIEMNSDIKGTMAQSILKIEQNSNQKVVFYCRSGQILNRVVDLLIQLFQVDAAYKLPKYIFFSTWEQSANTALLELKLIDRKFS</sequence>
<dbReference type="OrthoDB" id="5295155at2"/>
<dbReference type="Proteomes" id="UP000291236">
    <property type="component" value="Chromosome"/>
</dbReference>
<dbReference type="GO" id="GO:0033014">
    <property type="term" value="P:tetrapyrrole biosynthetic process"/>
    <property type="evidence" value="ECO:0007669"/>
    <property type="project" value="InterPro"/>
</dbReference>
<accession>A0A4P2VVB6</accession>
<keyword evidence="2" id="KW-1185">Reference proteome</keyword>
<organism evidence="1 2">
    <name type="scientific">Fluviispira sanaruensis</name>
    <dbReference type="NCBI Taxonomy" id="2493639"/>
    <lineage>
        <taxon>Bacteria</taxon>
        <taxon>Pseudomonadati</taxon>
        <taxon>Bdellovibrionota</taxon>
        <taxon>Oligoflexia</taxon>
        <taxon>Silvanigrellales</taxon>
        <taxon>Silvanigrellaceae</taxon>
        <taxon>Fluviispira</taxon>
    </lineage>
</organism>
<proteinExistence type="predicted"/>
<dbReference type="AlphaFoldDB" id="A0A4P2VVB6"/>
<dbReference type="Gene3D" id="3.40.50.10090">
    <property type="match status" value="1"/>
</dbReference>
<dbReference type="SUPFAM" id="SSF69618">
    <property type="entry name" value="HemD-like"/>
    <property type="match status" value="1"/>
</dbReference>
<dbReference type="InterPro" id="IPR036108">
    <property type="entry name" value="4pyrrol_syn_uPrphyn_synt_sf"/>
</dbReference>
<dbReference type="RefSeq" id="WP_130609343.1">
    <property type="nucleotide sequence ID" value="NZ_AP019368.1"/>
</dbReference>
<dbReference type="GO" id="GO:0004852">
    <property type="term" value="F:uroporphyrinogen-III synthase activity"/>
    <property type="evidence" value="ECO:0007669"/>
    <property type="project" value="InterPro"/>
</dbReference>
<dbReference type="EMBL" id="AP019368">
    <property type="protein sequence ID" value="BBH53465.1"/>
    <property type="molecule type" value="Genomic_DNA"/>
</dbReference>
<dbReference type="KEGG" id="sbf:JCM31447_19080"/>
<protein>
    <recommendedName>
        <fullName evidence="3">Uroporphyrinogen-III synthase</fullName>
    </recommendedName>
</protein>
<reference evidence="1 2" key="1">
    <citation type="submission" date="2018-12" db="EMBL/GenBank/DDBJ databases">
        <title>Rubrispira sanarue gen. nov., sp., nov., a member of the order Silvanigrellales, isolated from a brackish lake in Hamamatsu Japan.</title>
        <authorList>
            <person name="Maejima Y."/>
            <person name="Iino T."/>
            <person name="Muraguchi Y."/>
            <person name="Fukuda K."/>
            <person name="Nojiri H."/>
            <person name="Ohkuma M."/>
            <person name="Moriuchi R."/>
            <person name="Dohra H."/>
            <person name="Kimbara K."/>
            <person name="Shintani M."/>
        </authorList>
    </citation>
    <scope>NUCLEOTIDE SEQUENCE [LARGE SCALE GENOMIC DNA]</scope>
    <source>
        <strain evidence="1 2">RF1110005</strain>
    </source>
</reference>
<dbReference type="InterPro" id="IPR033749">
    <property type="entry name" value="Polyprenyl_synt_CS"/>
</dbReference>
<name>A0A4P2VVB6_FLUSA</name>
<dbReference type="PROSITE" id="PS00444">
    <property type="entry name" value="POLYPRENYL_SYNTHASE_2"/>
    <property type="match status" value="1"/>
</dbReference>
<evidence type="ECO:0008006" key="3">
    <source>
        <dbReference type="Google" id="ProtNLM"/>
    </source>
</evidence>
<gene>
    <name evidence="1" type="ORF">JCM31447_19080</name>
</gene>
<evidence type="ECO:0000313" key="1">
    <source>
        <dbReference type="EMBL" id="BBH53465.1"/>
    </source>
</evidence>
<evidence type="ECO:0000313" key="2">
    <source>
        <dbReference type="Proteomes" id="UP000291236"/>
    </source>
</evidence>